<comment type="caution">
    <text evidence="1">The sequence shown here is derived from an EMBL/GenBank/DDBJ whole genome shotgun (WGS) entry which is preliminary data.</text>
</comment>
<protein>
    <submittedName>
        <fullName evidence="1">Uncharacterized protein</fullName>
    </submittedName>
</protein>
<name>A0A8J7MF80_9BACT</name>
<dbReference type="RefSeq" id="WP_200311625.1">
    <property type="nucleotide sequence ID" value="NZ_JAENIM010000039.1"/>
</dbReference>
<dbReference type="AlphaFoldDB" id="A0A8J7MF80"/>
<dbReference type="EMBL" id="JAENIM010000039">
    <property type="protein sequence ID" value="MBK1791630.1"/>
    <property type="molecule type" value="Genomic_DNA"/>
</dbReference>
<gene>
    <name evidence="1" type="ORF">JIN82_10750</name>
</gene>
<keyword evidence="2" id="KW-1185">Reference proteome</keyword>
<proteinExistence type="predicted"/>
<dbReference type="Proteomes" id="UP000624703">
    <property type="component" value="Unassembled WGS sequence"/>
</dbReference>
<evidence type="ECO:0000313" key="1">
    <source>
        <dbReference type="EMBL" id="MBK1791630.1"/>
    </source>
</evidence>
<sequence>MMLGEDLLKIEALSIWADVPDLITQYHALNPTFAALGNEMALEAIVLPALAKADLSRAYSMAEMLDAIAKIAACKGIR</sequence>
<accession>A0A8J7MF80</accession>
<evidence type="ECO:0000313" key="2">
    <source>
        <dbReference type="Proteomes" id="UP000624703"/>
    </source>
</evidence>
<organism evidence="1 2">
    <name type="scientific">Persicirhabdus sediminis</name>
    <dbReference type="NCBI Taxonomy" id="454144"/>
    <lineage>
        <taxon>Bacteria</taxon>
        <taxon>Pseudomonadati</taxon>
        <taxon>Verrucomicrobiota</taxon>
        <taxon>Verrucomicrobiia</taxon>
        <taxon>Verrucomicrobiales</taxon>
        <taxon>Verrucomicrobiaceae</taxon>
        <taxon>Persicirhabdus</taxon>
    </lineage>
</organism>
<reference evidence="1" key="1">
    <citation type="submission" date="2021-01" db="EMBL/GenBank/DDBJ databases">
        <title>Modified the classification status of verrucomicrobia.</title>
        <authorList>
            <person name="Feng X."/>
        </authorList>
    </citation>
    <scope>NUCLEOTIDE SEQUENCE</scope>
    <source>
        <strain evidence="1">_KCTC 22039</strain>
    </source>
</reference>